<name>A0A6G6WDF6_9ACTN</name>
<dbReference type="GO" id="GO:0046872">
    <property type="term" value="F:metal ion binding"/>
    <property type="evidence" value="ECO:0007669"/>
    <property type="project" value="UniProtKB-KW"/>
</dbReference>
<keyword evidence="2" id="KW-0479">Metal-binding</keyword>
<dbReference type="EMBL" id="CP049257">
    <property type="protein sequence ID" value="QIG43183.1"/>
    <property type="molecule type" value="Genomic_DNA"/>
</dbReference>
<dbReference type="InterPro" id="IPR040442">
    <property type="entry name" value="Pyrv_kinase-like_dom_sf"/>
</dbReference>
<evidence type="ECO:0000256" key="1">
    <source>
        <dbReference type="ARBA" id="ARBA00005568"/>
    </source>
</evidence>
<evidence type="ECO:0000313" key="6">
    <source>
        <dbReference type="Proteomes" id="UP000502996"/>
    </source>
</evidence>
<dbReference type="InterPro" id="IPR015813">
    <property type="entry name" value="Pyrv/PenolPyrv_kinase-like_dom"/>
</dbReference>
<evidence type="ECO:0000313" key="5">
    <source>
        <dbReference type="EMBL" id="QIG43183.1"/>
    </source>
</evidence>
<dbReference type="SUPFAM" id="SSF51621">
    <property type="entry name" value="Phosphoenolpyruvate/pyruvate domain"/>
    <property type="match status" value="1"/>
</dbReference>
<protein>
    <recommendedName>
        <fullName evidence="4">HpcH/HpaI aldolase/citrate lyase domain-containing protein</fullName>
    </recommendedName>
</protein>
<dbReference type="PANTHER" id="PTHR30502">
    <property type="entry name" value="2-KETO-3-DEOXY-L-RHAMNONATE ALDOLASE"/>
    <property type="match status" value="1"/>
</dbReference>
<reference evidence="5 6" key="1">
    <citation type="submission" date="2020-02" db="EMBL/GenBank/DDBJ databases">
        <title>Full genome sequence of Nocardioides sp. R-3366.</title>
        <authorList>
            <person name="Im W.-T."/>
        </authorList>
    </citation>
    <scope>NUCLEOTIDE SEQUENCE [LARGE SCALE GENOMIC DNA]</scope>
    <source>
        <strain evidence="5 6">R-3366</strain>
    </source>
</reference>
<dbReference type="RefSeq" id="WP_165232202.1">
    <property type="nucleotide sequence ID" value="NZ_CP049257.1"/>
</dbReference>
<dbReference type="Gene3D" id="3.20.20.60">
    <property type="entry name" value="Phosphoenolpyruvate-binding domains"/>
    <property type="match status" value="1"/>
</dbReference>
<dbReference type="GO" id="GO:0005737">
    <property type="term" value="C:cytoplasm"/>
    <property type="evidence" value="ECO:0007669"/>
    <property type="project" value="TreeGrafter"/>
</dbReference>
<feature type="domain" description="HpcH/HpaI aldolase/citrate lyase" evidence="4">
    <location>
        <begin position="26"/>
        <end position="235"/>
    </location>
</feature>
<dbReference type="AlphaFoldDB" id="A0A6G6WDF6"/>
<gene>
    <name evidence="5" type="ORF">G5V58_10820</name>
</gene>
<dbReference type="GO" id="GO:0016832">
    <property type="term" value="F:aldehyde-lyase activity"/>
    <property type="evidence" value="ECO:0007669"/>
    <property type="project" value="TreeGrafter"/>
</dbReference>
<sequence length="260" mass="27494">MIGSANKVVAALEEGRPAFGSLTLLQEPAVGEILGRCGYDFLVIDSEHAAADEQSVLAMVRGAQSAGCTPIVRVRHAERKEILWALDTGAGGVLVPVLESGEQARAVVDAAHYPPRGRRTVCSATRAAGHGTARRDFGEYLAWAERNVLTIGLVETRRGVEELDAILASGIDVVMLGRADLSLDMGLGYAPWHPDVVAASYDVVERALAAGVTPGVLAYSVEEAHEWMARGVSFVVFSQPEMLLSDAYQQAIAGLRGGAS</sequence>
<proteinExistence type="inferred from homology"/>
<dbReference type="InterPro" id="IPR005000">
    <property type="entry name" value="Aldolase/citrate-lyase_domain"/>
</dbReference>
<dbReference type="Pfam" id="PF03328">
    <property type="entry name" value="HpcH_HpaI"/>
    <property type="match status" value="1"/>
</dbReference>
<evidence type="ECO:0000256" key="2">
    <source>
        <dbReference type="ARBA" id="ARBA00022723"/>
    </source>
</evidence>
<dbReference type="InterPro" id="IPR050251">
    <property type="entry name" value="HpcH-HpaI_aldolase"/>
</dbReference>
<dbReference type="PANTHER" id="PTHR30502:SF0">
    <property type="entry name" value="PHOSPHOENOLPYRUVATE CARBOXYLASE FAMILY PROTEIN"/>
    <property type="match status" value="1"/>
</dbReference>
<evidence type="ECO:0000256" key="3">
    <source>
        <dbReference type="ARBA" id="ARBA00023239"/>
    </source>
</evidence>
<organism evidence="5 6">
    <name type="scientific">Nocardioides anomalus</name>
    <dbReference type="NCBI Taxonomy" id="2712223"/>
    <lineage>
        <taxon>Bacteria</taxon>
        <taxon>Bacillati</taxon>
        <taxon>Actinomycetota</taxon>
        <taxon>Actinomycetes</taxon>
        <taxon>Propionibacteriales</taxon>
        <taxon>Nocardioidaceae</taxon>
        <taxon>Nocardioides</taxon>
    </lineage>
</organism>
<keyword evidence="3" id="KW-0456">Lyase</keyword>
<evidence type="ECO:0000259" key="4">
    <source>
        <dbReference type="Pfam" id="PF03328"/>
    </source>
</evidence>
<dbReference type="KEGG" id="nano:G5V58_10820"/>
<dbReference type="Proteomes" id="UP000502996">
    <property type="component" value="Chromosome"/>
</dbReference>
<keyword evidence="6" id="KW-1185">Reference proteome</keyword>
<accession>A0A6G6WDF6</accession>
<comment type="similarity">
    <text evidence="1">Belongs to the HpcH/HpaI aldolase family.</text>
</comment>